<dbReference type="PROSITE" id="PS51257">
    <property type="entry name" value="PROKAR_LIPOPROTEIN"/>
    <property type="match status" value="1"/>
</dbReference>
<name>A0A176TBJ8_9FLAO</name>
<organism evidence="1 2">
    <name type="scientific">Polaribacter atrinae</name>
    <dbReference type="NCBI Taxonomy" id="1333662"/>
    <lineage>
        <taxon>Bacteria</taxon>
        <taxon>Pseudomonadati</taxon>
        <taxon>Bacteroidota</taxon>
        <taxon>Flavobacteriia</taxon>
        <taxon>Flavobacteriales</taxon>
        <taxon>Flavobacteriaceae</taxon>
    </lineage>
</organism>
<dbReference type="AlphaFoldDB" id="A0A176TBJ8"/>
<reference evidence="1 2" key="1">
    <citation type="submission" date="2016-02" db="EMBL/GenBank/DDBJ databases">
        <title>Draft genome sequence of Polaribacter atrinae KACC17473.</title>
        <authorList>
            <person name="Shin S.-K."/>
            <person name="Yi H."/>
        </authorList>
    </citation>
    <scope>NUCLEOTIDE SEQUENCE [LARGE SCALE GENOMIC DNA]</scope>
    <source>
        <strain evidence="1 2">KACC 17473</strain>
    </source>
</reference>
<dbReference type="EMBL" id="LVWE01000038">
    <property type="protein sequence ID" value="OAD44796.1"/>
    <property type="molecule type" value="Genomic_DNA"/>
</dbReference>
<dbReference type="STRING" id="1333662.LPB303_10740"/>
<protein>
    <recommendedName>
        <fullName evidence="3">Lipoprotein</fullName>
    </recommendedName>
</protein>
<keyword evidence="2" id="KW-1185">Reference proteome</keyword>
<dbReference type="Proteomes" id="UP000076923">
    <property type="component" value="Unassembled WGS sequence"/>
</dbReference>
<proteinExistence type="predicted"/>
<evidence type="ECO:0000313" key="2">
    <source>
        <dbReference type="Proteomes" id="UP000076923"/>
    </source>
</evidence>
<dbReference type="OrthoDB" id="1156500at2"/>
<evidence type="ECO:0000313" key="1">
    <source>
        <dbReference type="EMBL" id="OAD44796.1"/>
    </source>
</evidence>
<dbReference type="RefSeq" id="WP_068450036.1">
    <property type="nucleotide sequence ID" value="NZ_CP150660.1"/>
</dbReference>
<sequence>MNQALKITSLLFILIFISCGYQKTEEDKHPEIPIFPEHTNNKISIKQFAINLMDIKYNEKNLFANNENGDLIILDRKFNIIKELKVPNNYISKDGTIYFMQPNEKPEFIEVYKMSIENNFKKEKLKNFIINSREPFTIRDSLNVVYKRKINDKDTIKIKSYIDSLVHVAYQKENNLVSDKIKKLKPNLVSIYPLSNSVSVLKFKDKEFALYTRYDHTGEFKDVLEKTRLNGLEPIWNLEKSPKSFDKVVLGNSFSGNHYVGGYTSYGYNYVEVSLHNETTKFKAKNSNNGNGVNILYESKDTIILKDFEKLYHITLKNNIKKITIANTV</sequence>
<gene>
    <name evidence="1" type="ORF">LPB303_10740</name>
</gene>
<comment type="caution">
    <text evidence="1">The sequence shown here is derived from an EMBL/GenBank/DDBJ whole genome shotgun (WGS) entry which is preliminary data.</text>
</comment>
<evidence type="ECO:0008006" key="3">
    <source>
        <dbReference type="Google" id="ProtNLM"/>
    </source>
</evidence>
<accession>A0A176TBJ8</accession>